<dbReference type="CDD" id="cd07302">
    <property type="entry name" value="CHD"/>
    <property type="match status" value="1"/>
</dbReference>
<dbReference type="GO" id="GO:0035556">
    <property type="term" value="P:intracellular signal transduction"/>
    <property type="evidence" value="ECO:0007669"/>
    <property type="project" value="InterPro"/>
</dbReference>
<dbReference type="Pfam" id="PF00211">
    <property type="entry name" value="Guanylate_cyc"/>
    <property type="match status" value="1"/>
</dbReference>
<proteinExistence type="predicted"/>
<gene>
    <name evidence="2" type="ORF">MBAV_001418</name>
</gene>
<comment type="caution">
    <text evidence="2">The sequence shown here is derived from an EMBL/GenBank/DDBJ whole genome shotgun (WGS) entry which is preliminary data.</text>
</comment>
<reference evidence="2 3" key="1">
    <citation type="submission" date="2015-02" db="EMBL/GenBank/DDBJ databases">
        <title>Single-cell genomics of uncultivated deep-branching MTB reveals a conserved set of magnetosome genes.</title>
        <authorList>
            <person name="Kolinko S."/>
            <person name="Richter M."/>
            <person name="Glockner F.O."/>
            <person name="Brachmann A."/>
            <person name="Schuler D."/>
        </authorList>
    </citation>
    <scope>NUCLEOTIDE SEQUENCE [LARGE SCALE GENOMIC DNA]</scope>
    <source>
        <strain evidence="2">TM-1</strain>
    </source>
</reference>
<feature type="domain" description="Guanylate cyclase" evidence="1">
    <location>
        <begin position="7"/>
        <end position="142"/>
    </location>
</feature>
<dbReference type="Proteomes" id="UP000033423">
    <property type="component" value="Unassembled WGS sequence"/>
</dbReference>
<dbReference type="InterPro" id="IPR029787">
    <property type="entry name" value="Nucleotide_cyclase"/>
</dbReference>
<dbReference type="AlphaFoldDB" id="A0A0F3H0E4"/>
<dbReference type="InterPro" id="IPR001054">
    <property type="entry name" value="A/G_cyclase"/>
</dbReference>
<sequence>MAILVIDVVDSISFFDKWGDLEGFQMLQRYGDILIPLITKYGGPWKFLGNRIMICFESTLLAVKTAVEMQKAFKDYNVGKNERQQIHIRVGIDSGKVFEKGNEIFGYAVHVANGVMSRTTADGIFVSSTVYEMVKLRNAVHIKGSRGLADGLAGEV</sequence>
<dbReference type="GO" id="GO:0004016">
    <property type="term" value="F:adenylate cyclase activity"/>
    <property type="evidence" value="ECO:0007669"/>
    <property type="project" value="UniProtKB-ARBA"/>
</dbReference>
<dbReference type="EMBL" id="LACI01000618">
    <property type="protein sequence ID" value="KJU86388.1"/>
    <property type="molecule type" value="Genomic_DNA"/>
</dbReference>
<evidence type="ECO:0000313" key="3">
    <source>
        <dbReference type="Proteomes" id="UP000033423"/>
    </source>
</evidence>
<accession>A0A0F3H0E4</accession>
<evidence type="ECO:0000259" key="1">
    <source>
        <dbReference type="Pfam" id="PF00211"/>
    </source>
</evidence>
<protein>
    <submittedName>
        <fullName evidence="2">Family 3 adenylate cyclase</fullName>
    </submittedName>
</protein>
<name>A0A0F3H0E4_9BACT</name>
<keyword evidence="3" id="KW-1185">Reference proteome</keyword>
<dbReference type="SUPFAM" id="SSF55073">
    <property type="entry name" value="Nucleotide cyclase"/>
    <property type="match status" value="1"/>
</dbReference>
<dbReference type="GO" id="GO:0009190">
    <property type="term" value="P:cyclic nucleotide biosynthetic process"/>
    <property type="evidence" value="ECO:0007669"/>
    <property type="project" value="InterPro"/>
</dbReference>
<organism evidence="2 3">
    <name type="scientific">Candidatus Magnetobacterium bavaricum</name>
    <dbReference type="NCBI Taxonomy" id="29290"/>
    <lineage>
        <taxon>Bacteria</taxon>
        <taxon>Pseudomonadati</taxon>
        <taxon>Nitrospirota</taxon>
        <taxon>Thermodesulfovibrionia</taxon>
        <taxon>Thermodesulfovibrionales</taxon>
        <taxon>Candidatus Magnetobacteriaceae</taxon>
        <taxon>Candidatus Magnetobacterium</taxon>
    </lineage>
</organism>
<evidence type="ECO:0000313" key="2">
    <source>
        <dbReference type="EMBL" id="KJU86388.1"/>
    </source>
</evidence>
<dbReference type="Gene3D" id="3.30.70.1230">
    <property type="entry name" value="Nucleotide cyclase"/>
    <property type="match status" value="1"/>
</dbReference>